<feature type="region of interest" description="Disordered" evidence="1">
    <location>
        <begin position="133"/>
        <end position="201"/>
    </location>
</feature>
<evidence type="ECO:0000313" key="3">
    <source>
        <dbReference type="Proteomes" id="UP000295097"/>
    </source>
</evidence>
<comment type="caution">
    <text evidence="2">The sequence shown here is derived from an EMBL/GenBank/DDBJ whole genome shotgun (WGS) entry which is preliminary data.</text>
</comment>
<proteinExistence type="predicted"/>
<feature type="compositionally biased region" description="Low complexity" evidence="1">
    <location>
        <begin position="190"/>
        <end position="199"/>
    </location>
</feature>
<organism evidence="2 3">
    <name type="scientific">Martelella mediterranea</name>
    <dbReference type="NCBI Taxonomy" id="293089"/>
    <lineage>
        <taxon>Bacteria</taxon>
        <taxon>Pseudomonadati</taxon>
        <taxon>Pseudomonadota</taxon>
        <taxon>Alphaproteobacteria</taxon>
        <taxon>Hyphomicrobiales</taxon>
        <taxon>Aurantimonadaceae</taxon>
        <taxon>Martelella</taxon>
    </lineage>
</organism>
<feature type="non-terminal residue" evidence="2">
    <location>
        <position position="1"/>
    </location>
</feature>
<dbReference type="InterPro" id="IPR011990">
    <property type="entry name" value="TPR-like_helical_dom_sf"/>
</dbReference>
<dbReference type="SUPFAM" id="SSF48452">
    <property type="entry name" value="TPR-like"/>
    <property type="match status" value="1"/>
</dbReference>
<keyword evidence="3" id="KW-1185">Reference proteome</keyword>
<gene>
    <name evidence="2" type="ORF">EDC90_10101</name>
</gene>
<dbReference type="EMBL" id="SMAR01000010">
    <property type="protein sequence ID" value="TCT40150.1"/>
    <property type="molecule type" value="Genomic_DNA"/>
</dbReference>
<dbReference type="Proteomes" id="UP000295097">
    <property type="component" value="Unassembled WGS sequence"/>
</dbReference>
<evidence type="ECO:0000256" key="1">
    <source>
        <dbReference type="SAM" id="MobiDB-lite"/>
    </source>
</evidence>
<reference evidence="2 3" key="1">
    <citation type="submission" date="2019-03" db="EMBL/GenBank/DDBJ databases">
        <title>Freshwater and sediment microbial communities from various areas in North America, analyzing microbe dynamics in response to fracking.</title>
        <authorList>
            <person name="Lamendella R."/>
        </authorList>
    </citation>
    <scope>NUCLEOTIDE SEQUENCE [LARGE SCALE GENOMIC DNA]</scope>
    <source>
        <strain evidence="2 3">175.2</strain>
    </source>
</reference>
<sequence>PAAIRMITSQMTRHRISDRLSPASQTDCRAIDDTSAGDEPRVSSLSRAFETLSIPRSMIRTDPATGAQTVTVLNSELQQSRLAYQPSVAQIRAAFYTTGQPSEKTEIYRFDEQAYLNRDYLRQFDINTYAPQQQDAGAGDQVSLSTLPAGTPLPQGDPVAASSTATARSSTSSSKSSSAGKTTSGGGASSSGSCWSGRSPEGLSPAAAVQQAWCLMDLERPMEAAKAFEVGLGSGSSKVREEAAYGQSLAYMRMGLNSKAAVSASQAPLNRERQLDVQIQLLTNRALAAYQGGHYNDALMLLSQRDQLAPLEAGLMVIRGYSYYNLKRYFDARQVFEALAEMGNRDGMEGLSLVNQALGLETQ</sequence>
<accession>A0A4V2V4J1</accession>
<evidence type="ECO:0000313" key="2">
    <source>
        <dbReference type="EMBL" id="TCT40150.1"/>
    </source>
</evidence>
<protein>
    <submittedName>
        <fullName evidence="2">Uncharacterized protein</fullName>
    </submittedName>
</protein>
<name>A0A4V2V4J1_9HYPH</name>
<dbReference type="Gene3D" id="1.25.40.10">
    <property type="entry name" value="Tetratricopeptide repeat domain"/>
    <property type="match status" value="1"/>
</dbReference>
<feature type="compositionally biased region" description="Low complexity" evidence="1">
    <location>
        <begin position="160"/>
        <end position="182"/>
    </location>
</feature>
<dbReference type="AlphaFoldDB" id="A0A4V2V4J1"/>